<gene>
    <name evidence="8" type="ORF">CFBP7129_26410</name>
</gene>
<evidence type="ECO:0000313" key="8">
    <source>
        <dbReference type="EMBL" id="QCL97748.1"/>
    </source>
</evidence>
<comment type="cofactor">
    <cofactor evidence="1">
        <name>pyridoxal 5'-phosphate</name>
        <dbReference type="ChEBI" id="CHEBI:597326"/>
    </cofactor>
</comment>
<evidence type="ECO:0000256" key="5">
    <source>
        <dbReference type="ARBA" id="ARBA00022679"/>
    </source>
</evidence>
<comment type="similarity">
    <text evidence="2">Belongs to the class-I pyridoxal-phosphate-dependent aminotransferase family.</text>
</comment>
<evidence type="ECO:0000259" key="7">
    <source>
        <dbReference type="Pfam" id="PF00155"/>
    </source>
</evidence>
<evidence type="ECO:0000256" key="6">
    <source>
        <dbReference type="ARBA" id="ARBA00022898"/>
    </source>
</evidence>
<keyword evidence="6" id="KW-0663">Pyridoxal phosphate</keyword>
<keyword evidence="5 8" id="KW-0808">Transferase</keyword>
<evidence type="ECO:0000313" key="9">
    <source>
        <dbReference type="Proteomes" id="UP000298649"/>
    </source>
</evidence>
<organism evidence="8 9">
    <name type="scientific">Agrobacterium tumefaciens</name>
    <dbReference type="NCBI Taxonomy" id="358"/>
    <lineage>
        <taxon>Bacteria</taxon>
        <taxon>Pseudomonadati</taxon>
        <taxon>Pseudomonadota</taxon>
        <taxon>Alphaproteobacteria</taxon>
        <taxon>Hyphomicrobiales</taxon>
        <taxon>Rhizobiaceae</taxon>
        <taxon>Rhizobium/Agrobacterium group</taxon>
        <taxon>Agrobacterium</taxon>
        <taxon>Agrobacterium tumefaciens complex</taxon>
    </lineage>
</organism>
<dbReference type="GO" id="GO:0030170">
    <property type="term" value="F:pyridoxal phosphate binding"/>
    <property type="evidence" value="ECO:0007669"/>
    <property type="project" value="InterPro"/>
</dbReference>
<dbReference type="SUPFAM" id="SSF53383">
    <property type="entry name" value="PLP-dependent transferases"/>
    <property type="match status" value="1"/>
</dbReference>
<keyword evidence="4 8" id="KW-0032">Aminotransferase</keyword>
<comment type="subunit">
    <text evidence="3">Homodimer.</text>
</comment>
<geneLocation type="plasmid" evidence="9">
    <name>patcfbp7129a</name>
</geneLocation>
<reference evidence="8 9" key="1">
    <citation type="submission" date="2019-04" db="EMBL/GenBank/DDBJ databases">
        <title>Complete genome sequence of Agrobacterium tumefaciens CFBP7129.</title>
        <authorList>
            <person name="Haryono M."/>
            <person name="Lin Y.-C."/>
            <person name="Lai E.-M."/>
            <person name="Kuo C.-H."/>
        </authorList>
    </citation>
    <scope>NUCLEOTIDE SEQUENCE [LARGE SCALE GENOMIC DNA]</scope>
    <source>
        <strain evidence="8 9">CFBP7129</strain>
        <plasmid evidence="9">patcfbp7129a</plasmid>
    </source>
</reference>
<dbReference type="InterPro" id="IPR004839">
    <property type="entry name" value="Aminotransferase_I/II_large"/>
</dbReference>
<accession>A0A4D7YRY2</accession>
<evidence type="ECO:0000256" key="4">
    <source>
        <dbReference type="ARBA" id="ARBA00022576"/>
    </source>
</evidence>
<dbReference type="FunFam" id="3.40.640.10:FF:000053">
    <property type="entry name" value="Aminotransferase, class I"/>
    <property type="match status" value="1"/>
</dbReference>
<evidence type="ECO:0000256" key="3">
    <source>
        <dbReference type="ARBA" id="ARBA00011738"/>
    </source>
</evidence>
<dbReference type="Proteomes" id="UP000298649">
    <property type="component" value="Plasmid pAtCFBP7129a"/>
</dbReference>
<dbReference type="AlphaFoldDB" id="A0A4D7YRY2"/>
<dbReference type="CDD" id="cd00609">
    <property type="entry name" value="AAT_like"/>
    <property type="match status" value="1"/>
</dbReference>
<dbReference type="InterPro" id="IPR015422">
    <property type="entry name" value="PyrdxlP-dep_Trfase_small"/>
</dbReference>
<dbReference type="InterPro" id="IPR015421">
    <property type="entry name" value="PyrdxlP-dep_Trfase_major"/>
</dbReference>
<name>A0A4D7YRY2_AGRTU</name>
<dbReference type="GO" id="GO:0008483">
    <property type="term" value="F:transaminase activity"/>
    <property type="evidence" value="ECO:0007669"/>
    <property type="project" value="UniProtKB-KW"/>
</dbReference>
<evidence type="ECO:0000256" key="2">
    <source>
        <dbReference type="ARBA" id="ARBA00007441"/>
    </source>
</evidence>
<dbReference type="GO" id="GO:1901605">
    <property type="term" value="P:alpha-amino acid metabolic process"/>
    <property type="evidence" value="ECO:0007669"/>
    <property type="project" value="TreeGrafter"/>
</dbReference>
<protein>
    <submittedName>
        <fullName evidence="8">PLP-dependent aminotransferase family protein</fullName>
    </submittedName>
</protein>
<evidence type="ECO:0000256" key="1">
    <source>
        <dbReference type="ARBA" id="ARBA00001933"/>
    </source>
</evidence>
<dbReference type="Gene3D" id="3.90.1150.10">
    <property type="entry name" value="Aspartate Aminotransferase, domain 1"/>
    <property type="match status" value="1"/>
</dbReference>
<dbReference type="PANTHER" id="PTHR42790">
    <property type="entry name" value="AMINOTRANSFERASE"/>
    <property type="match status" value="1"/>
</dbReference>
<dbReference type="Gene3D" id="3.40.640.10">
    <property type="entry name" value="Type I PLP-dependent aspartate aminotransferase-like (Major domain)"/>
    <property type="match status" value="1"/>
</dbReference>
<dbReference type="InterPro" id="IPR050859">
    <property type="entry name" value="Class-I_PLP-dep_aminotransf"/>
</dbReference>
<dbReference type="EMBL" id="CP039924">
    <property type="protein sequence ID" value="QCL97748.1"/>
    <property type="molecule type" value="Genomic_DNA"/>
</dbReference>
<feature type="domain" description="Aminotransferase class I/classII large" evidence="7">
    <location>
        <begin position="82"/>
        <end position="406"/>
    </location>
</feature>
<proteinExistence type="inferred from homology"/>
<sequence>MENLLRSLATNARGSVMSLEWSHALSAAARSLAEAPTFLALASRADVTSFAGGVPDVSAFPYDAILTAIETIWKEPDVRARSFQYAPSGGYEPLRRYIAEKLNAEGIASNVERILITSGAQQALDLIARLLINPGDSIAITAPTFFAAIDTFSVYRPRMSEIPFSENGVDLDVAKAVLANRPKFLYLIPEFQNPTGLCISEHDRREILRLCVEFDVPIIEDSAYRDLRFFGVDIPSIAQLACEAGFGNHVIQVNTFSKTIAPGFRVGWLSAAPSLVAKLAALKLACDVHTSAFNQMVATHIAETVLSSHIATIRKLYREKRDAMLDALERYMPGGCTWTRPDGGLFVWVTFPRQIDASLLFETSMKGPKVAFVPGNLFYPDRAVHHKCRLSFATARPDVIFEGIERLGRLLHQSTAGQACNAVPTRRVYQ</sequence>
<keyword evidence="8" id="KW-0614">Plasmid</keyword>
<dbReference type="PANTHER" id="PTHR42790:SF19">
    <property type="entry name" value="KYNURENINE_ALPHA-AMINOADIPATE AMINOTRANSFERASE, MITOCHONDRIAL"/>
    <property type="match status" value="1"/>
</dbReference>
<dbReference type="InterPro" id="IPR015424">
    <property type="entry name" value="PyrdxlP-dep_Trfase"/>
</dbReference>
<dbReference type="Pfam" id="PF00155">
    <property type="entry name" value="Aminotran_1_2"/>
    <property type="match status" value="1"/>
</dbReference>